<evidence type="ECO:0000256" key="3">
    <source>
        <dbReference type="ARBA" id="ARBA00008883"/>
    </source>
</evidence>
<dbReference type="PANTHER" id="PTHR32309">
    <property type="entry name" value="TYROSINE-PROTEIN KINASE"/>
    <property type="match status" value="1"/>
</dbReference>
<dbReference type="Proteomes" id="UP000319209">
    <property type="component" value="Chromosome"/>
</dbReference>
<dbReference type="GO" id="GO:0005524">
    <property type="term" value="F:ATP binding"/>
    <property type="evidence" value="ECO:0007669"/>
    <property type="project" value="UniProtKB-KW"/>
</dbReference>
<keyword evidence="7 19" id="KW-0808">Transferase</keyword>
<evidence type="ECO:0000256" key="12">
    <source>
        <dbReference type="ARBA" id="ARBA00022989"/>
    </source>
</evidence>
<dbReference type="InterPro" id="IPR003856">
    <property type="entry name" value="LPS_length_determ_N"/>
</dbReference>
<dbReference type="NCBIfam" id="TIGR01007">
    <property type="entry name" value="eps_fam"/>
    <property type="match status" value="1"/>
</dbReference>
<keyword evidence="8 16" id="KW-0812">Transmembrane</keyword>
<protein>
    <recommendedName>
        <fullName evidence="4">non-specific protein-tyrosine kinase</fullName>
        <ecNumber evidence="4">2.7.10.2</ecNumber>
    </recommendedName>
</protein>
<dbReference type="GO" id="GO:0005886">
    <property type="term" value="C:plasma membrane"/>
    <property type="evidence" value="ECO:0007669"/>
    <property type="project" value="UniProtKB-SubCell"/>
</dbReference>
<keyword evidence="12 16" id="KW-1133">Transmembrane helix</keyword>
<feature type="transmembrane region" description="Helical" evidence="16">
    <location>
        <begin position="29"/>
        <end position="50"/>
    </location>
</feature>
<evidence type="ECO:0000256" key="14">
    <source>
        <dbReference type="ARBA" id="ARBA00023137"/>
    </source>
</evidence>
<keyword evidence="5" id="KW-1003">Cell membrane</keyword>
<evidence type="ECO:0000256" key="9">
    <source>
        <dbReference type="ARBA" id="ARBA00022741"/>
    </source>
</evidence>
<dbReference type="AlphaFoldDB" id="A0A516GQA6"/>
<keyword evidence="20" id="KW-1185">Reference proteome</keyword>
<evidence type="ECO:0000259" key="18">
    <source>
        <dbReference type="Pfam" id="PF13614"/>
    </source>
</evidence>
<evidence type="ECO:0000256" key="10">
    <source>
        <dbReference type="ARBA" id="ARBA00022777"/>
    </source>
</evidence>
<sequence>MAEENINNSLEENNSSINIKEEILNYLHYWKWFVLCLILGVLGAFIYLRYTPEVYQSSARIKILNESKGLELSSKGGGALFSDSKSLENEIQIIKSNRLLAKVVDSLDLHIRYFIEGQFTSKEQWQGALKLVYLEPNNKIGWSRFNIEVTESGLNISKGEEHLDKFSINGYNLNTPREGFPFLIQSKKWIKQHIGLTYIVTVQPISSAANSLSNSISISQVGATEILQISIAGENRQRSEATLNKLVQQFNEDGVIDRQLVYQRTIDFVDDRFLYLEEELDSIEDNKKVFQQDNNLVTFGSDVGYSMSKRTSSEQAVLELENQIALANLLKEPIYTDNLSSLMPENVGLQSVNTNGMVSQYNKIVMERENLIASAGEQNPKVQALDRQLLDLKSNLKTSLNSYFEQLNTALDRLKSQENSAKGLIKGMPQKEKVLRSIERQQNIKENLYLLLLQKREEAAINLAITSPSVKVVEYASSSGRPISPDSKGIYLKSILVALLIPFGILFLMFKADTKIHDKIDVLNNSKRIPILGEIPELKSEQKLFSNPHDRTILAESFRILSANLKYVLTSNKKDVANIIYVTSTIKGEGKTFVSVNLALSFSSINKKVLLIGADLRNPKIAVTDGSKKAKGLSNYLFGDSDSWEQYLQKSIYNVDYLDVLTAGTIPPNPTELLSNGKIEMLLEEAKHLYDYIIVDTAPIILVSDTLLISQHADATVYVTRAGFTEKKLLGFSNDLYLNKKLNNMVYVVNSISDGNKSKGYGYNYGYGYGYHSEESVPEVYSWTWFKEFIKKKIRGL</sequence>
<dbReference type="InterPro" id="IPR050445">
    <property type="entry name" value="Bact_polysacc_biosynth/exp"/>
</dbReference>
<evidence type="ECO:0000256" key="11">
    <source>
        <dbReference type="ARBA" id="ARBA00022840"/>
    </source>
</evidence>
<keyword evidence="9" id="KW-0547">Nucleotide-binding</keyword>
<dbReference type="Pfam" id="PF13614">
    <property type="entry name" value="AAA_31"/>
    <property type="match status" value="1"/>
</dbReference>
<name>A0A516GQA6_9FLAO</name>
<evidence type="ECO:0000256" key="4">
    <source>
        <dbReference type="ARBA" id="ARBA00011903"/>
    </source>
</evidence>
<dbReference type="CDD" id="cd05387">
    <property type="entry name" value="BY-kinase"/>
    <property type="match status" value="1"/>
</dbReference>
<dbReference type="EMBL" id="CP041637">
    <property type="protein sequence ID" value="QDO93708.1"/>
    <property type="molecule type" value="Genomic_DNA"/>
</dbReference>
<evidence type="ECO:0000256" key="13">
    <source>
        <dbReference type="ARBA" id="ARBA00023136"/>
    </source>
</evidence>
<feature type="domain" description="Polysaccharide chain length determinant N-terminal" evidence="17">
    <location>
        <begin position="29"/>
        <end position="107"/>
    </location>
</feature>
<evidence type="ECO:0000256" key="8">
    <source>
        <dbReference type="ARBA" id="ARBA00022692"/>
    </source>
</evidence>
<evidence type="ECO:0000256" key="16">
    <source>
        <dbReference type="SAM" id="Phobius"/>
    </source>
</evidence>
<dbReference type="InterPro" id="IPR025669">
    <property type="entry name" value="AAA_dom"/>
</dbReference>
<dbReference type="InterPro" id="IPR005702">
    <property type="entry name" value="Wzc-like_C"/>
</dbReference>
<gene>
    <name evidence="19" type="ORF">FNB79_06860</name>
</gene>
<comment type="similarity">
    <text evidence="3">Belongs to the etk/wzc family.</text>
</comment>
<evidence type="ECO:0000256" key="6">
    <source>
        <dbReference type="ARBA" id="ARBA00022519"/>
    </source>
</evidence>
<comment type="subcellular location">
    <subcellularLocation>
        <location evidence="1">Cell inner membrane</location>
        <topology evidence="1">Multi-pass membrane protein</topology>
    </subcellularLocation>
</comment>
<dbReference type="Gene3D" id="3.40.50.300">
    <property type="entry name" value="P-loop containing nucleotide triphosphate hydrolases"/>
    <property type="match status" value="1"/>
</dbReference>
<accession>A0A516GQA6</accession>
<keyword evidence="11" id="KW-0067">ATP-binding</keyword>
<evidence type="ECO:0000256" key="5">
    <source>
        <dbReference type="ARBA" id="ARBA00022475"/>
    </source>
</evidence>
<keyword evidence="13 16" id="KW-0472">Membrane</keyword>
<evidence type="ECO:0000256" key="15">
    <source>
        <dbReference type="ARBA" id="ARBA00051245"/>
    </source>
</evidence>
<evidence type="ECO:0000256" key="1">
    <source>
        <dbReference type="ARBA" id="ARBA00004429"/>
    </source>
</evidence>
<evidence type="ECO:0000259" key="17">
    <source>
        <dbReference type="Pfam" id="PF02706"/>
    </source>
</evidence>
<dbReference type="KEGG" id="fop:FNB79_06860"/>
<dbReference type="Pfam" id="PF02706">
    <property type="entry name" value="Wzz"/>
    <property type="match status" value="1"/>
</dbReference>
<keyword evidence="14" id="KW-0829">Tyrosine-protein kinase</keyword>
<dbReference type="GO" id="GO:0004715">
    <property type="term" value="F:non-membrane spanning protein tyrosine kinase activity"/>
    <property type="evidence" value="ECO:0007669"/>
    <property type="project" value="UniProtKB-EC"/>
</dbReference>
<evidence type="ECO:0000256" key="2">
    <source>
        <dbReference type="ARBA" id="ARBA00007316"/>
    </source>
</evidence>
<proteinExistence type="inferred from homology"/>
<dbReference type="OrthoDB" id="9794577at2"/>
<evidence type="ECO:0000256" key="7">
    <source>
        <dbReference type="ARBA" id="ARBA00022679"/>
    </source>
</evidence>
<dbReference type="InterPro" id="IPR027417">
    <property type="entry name" value="P-loop_NTPase"/>
</dbReference>
<comment type="catalytic activity">
    <reaction evidence="15">
        <text>L-tyrosyl-[protein] + ATP = O-phospho-L-tyrosyl-[protein] + ADP + H(+)</text>
        <dbReference type="Rhea" id="RHEA:10596"/>
        <dbReference type="Rhea" id="RHEA-COMP:10136"/>
        <dbReference type="Rhea" id="RHEA-COMP:20101"/>
        <dbReference type="ChEBI" id="CHEBI:15378"/>
        <dbReference type="ChEBI" id="CHEBI:30616"/>
        <dbReference type="ChEBI" id="CHEBI:46858"/>
        <dbReference type="ChEBI" id="CHEBI:61978"/>
        <dbReference type="ChEBI" id="CHEBI:456216"/>
        <dbReference type="EC" id="2.7.10.2"/>
    </reaction>
</comment>
<feature type="domain" description="AAA" evidence="18">
    <location>
        <begin position="579"/>
        <end position="701"/>
    </location>
</feature>
<dbReference type="SUPFAM" id="SSF52540">
    <property type="entry name" value="P-loop containing nucleoside triphosphate hydrolases"/>
    <property type="match status" value="1"/>
</dbReference>
<dbReference type="RefSeq" id="WP_143380610.1">
    <property type="nucleotide sequence ID" value="NZ_CP041637.1"/>
</dbReference>
<reference evidence="19 20" key="1">
    <citation type="submission" date="2019-07" db="EMBL/GenBank/DDBJ databases">
        <title>Genome sequencing for Formosa sp. PS13.</title>
        <authorList>
            <person name="Park S.-J."/>
        </authorList>
    </citation>
    <scope>NUCLEOTIDE SEQUENCE [LARGE SCALE GENOMIC DNA]</scope>
    <source>
        <strain evidence="19 20">PS13</strain>
    </source>
</reference>
<evidence type="ECO:0000313" key="20">
    <source>
        <dbReference type="Proteomes" id="UP000319209"/>
    </source>
</evidence>
<evidence type="ECO:0000313" key="19">
    <source>
        <dbReference type="EMBL" id="QDO93708.1"/>
    </source>
</evidence>
<dbReference type="EC" id="2.7.10.2" evidence="4"/>
<dbReference type="PANTHER" id="PTHR32309:SF13">
    <property type="entry name" value="FERRIC ENTEROBACTIN TRANSPORT PROTEIN FEPE"/>
    <property type="match status" value="1"/>
</dbReference>
<comment type="similarity">
    <text evidence="2">Belongs to the CpsD/CapB family.</text>
</comment>
<organism evidence="19 20">
    <name type="scientific">Formosa sediminum</name>
    <dbReference type="NCBI Taxonomy" id="2594004"/>
    <lineage>
        <taxon>Bacteria</taxon>
        <taxon>Pseudomonadati</taxon>
        <taxon>Bacteroidota</taxon>
        <taxon>Flavobacteriia</taxon>
        <taxon>Flavobacteriales</taxon>
        <taxon>Flavobacteriaceae</taxon>
        <taxon>Formosa</taxon>
    </lineage>
</organism>
<keyword evidence="6" id="KW-0997">Cell inner membrane</keyword>
<keyword evidence="10 19" id="KW-0418">Kinase</keyword>